<organism evidence="2 3">
    <name type="scientific">Penicillium cf. viridicatum</name>
    <dbReference type="NCBI Taxonomy" id="2972119"/>
    <lineage>
        <taxon>Eukaryota</taxon>
        <taxon>Fungi</taxon>
        <taxon>Dikarya</taxon>
        <taxon>Ascomycota</taxon>
        <taxon>Pezizomycotina</taxon>
        <taxon>Eurotiomycetes</taxon>
        <taxon>Eurotiomycetidae</taxon>
        <taxon>Eurotiales</taxon>
        <taxon>Aspergillaceae</taxon>
        <taxon>Penicillium</taxon>
    </lineage>
</organism>
<dbReference type="EMBL" id="JAPQKQ010000005">
    <property type="protein sequence ID" value="KAJ5197561.1"/>
    <property type="molecule type" value="Genomic_DNA"/>
</dbReference>
<name>A0A9W9MC15_9EURO</name>
<feature type="compositionally biased region" description="Polar residues" evidence="1">
    <location>
        <begin position="84"/>
        <end position="102"/>
    </location>
</feature>
<evidence type="ECO:0000256" key="1">
    <source>
        <dbReference type="SAM" id="MobiDB-lite"/>
    </source>
</evidence>
<dbReference type="OrthoDB" id="10322510at2759"/>
<protein>
    <submittedName>
        <fullName evidence="2">Uncharacterized protein</fullName>
    </submittedName>
</protein>
<evidence type="ECO:0000313" key="2">
    <source>
        <dbReference type="EMBL" id="KAJ5197561.1"/>
    </source>
</evidence>
<keyword evidence="3" id="KW-1185">Reference proteome</keyword>
<dbReference type="AlphaFoldDB" id="A0A9W9MC15"/>
<dbReference type="Proteomes" id="UP001150942">
    <property type="component" value="Unassembled WGS sequence"/>
</dbReference>
<comment type="caution">
    <text evidence="2">The sequence shown here is derived from an EMBL/GenBank/DDBJ whole genome shotgun (WGS) entry which is preliminary data.</text>
</comment>
<reference evidence="2" key="2">
    <citation type="journal article" date="2023" name="IMA Fungus">
        <title>Comparative genomic study of the Penicillium genus elucidates a diverse pangenome and 15 lateral gene transfer events.</title>
        <authorList>
            <person name="Petersen C."/>
            <person name="Sorensen T."/>
            <person name="Nielsen M.R."/>
            <person name="Sondergaard T.E."/>
            <person name="Sorensen J.L."/>
            <person name="Fitzpatrick D.A."/>
            <person name="Frisvad J.C."/>
            <person name="Nielsen K.L."/>
        </authorList>
    </citation>
    <scope>NUCLEOTIDE SEQUENCE</scope>
    <source>
        <strain evidence="2">IBT 20477</strain>
    </source>
</reference>
<reference evidence="2" key="1">
    <citation type="submission" date="2022-11" db="EMBL/GenBank/DDBJ databases">
        <authorList>
            <person name="Petersen C."/>
        </authorList>
    </citation>
    <scope>NUCLEOTIDE SEQUENCE</scope>
    <source>
        <strain evidence="2">IBT 20477</strain>
    </source>
</reference>
<feature type="compositionally biased region" description="Polar residues" evidence="1">
    <location>
        <begin position="66"/>
        <end position="75"/>
    </location>
</feature>
<sequence>MNTTLSNIATNSDGAEIRDALRFAQSLSVFATALDQEPREDPAIVIFRRLHTEWAKLMPVRHRANPETNPFQVHTPTPHRATGGSVTAASTPVQSIENAPTN</sequence>
<proteinExistence type="predicted"/>
<feature type="region of interest" description="Disordered" evidence="1">
    <location>
        <begin position="65"/>
        <end position="102"/>
    </location>
</feature>
<accession>A0A9W9MC15</accession>
<evidence type="ECO:0000313" key="3">
    <source>
        <dbReference type="Proteomes" id="UP001150942"/>
    </source>
</evidence>
<gene>
    <name evidence="2" type="ORF">N7449_008040</name>
</gene>